<reference evidence="2" key="1">
    <citation type="submission" date="2021-01" db="EMBL/GenBank/DDBJ databases">
        <authorList>
            <person name="Corre E."/>
            <person name="Pelletier E."/>
            <person name="Niang G."/>
            <person name="Scheremetjew M."/>
            <person name="Finn R."/>
            <person name="Kale V."/>
            <person name="Holt S."/>
            <person name="Cochrane G."/>
            <person name="Meng A."/>
            <person name="Brown T."/>
            <person name="Cohen L."/>
        </authorList>
    </citation>
    <scope>NUCLEOTIDE SEQUENCE</scope>
    <source>
        <strain evidence="2">GSO104</strain>
    </source>
</reference>
<name>A0A7S4R819_9STRA</name>
<dbReference type="SUPFAM" id="SSF49503">
    <property type="entry name" value="Cupredoxins"/>
    <property type="match status" value="1"/>
</dbReference>
<gene>
    <name evidence="2" type="ORF">DBRI00130_LOCUS13214</name>
</gene>
<proteinExistence type="predicted"/>
<dbReference type="CDD" id="cd00920">
    <property type="entry name" value="Cupredoxin"/>
    <property type="match status" value="1"/>
</dbReference>
<protein>
    <recommendedName>
        <fullName evidence="3">Phytocyanin domain-containing protein</fullName>
    </recommendedName>
</protein>
<evidence type="ECO:0000256" key="1">
    <source>
        <dbReference type="SAM" id="SignalP"/>
    </source>
</evidence>
<evidence type="ECO:0000313" key="2">
    <source>
        <dbReference type="EMBL" id="CAE4603982.1"/>
    </source>
</evidence>
<sequence>MKYFASLQLLGMLASLFASYAEGADEIVIDWFIKSYKDLPAKVGDSVRFEFTNNHNVYIHPSGTCDETDSVALDIMSGSAFNTASYTFVEDDVGAKTFACQVSSHCGSGQILTFDVASADNNTEAPEELEAPETSSGEFLSLSKGLVSLIVSVSLISFHLF</sequence>
<dbReference type="AlphaFoldDB" id="A0A7S4R819"/>
<keyword evidence="1" id="KW-0732">Signal</keyword>
<dbReference type="InterPro" id="IPR008972">
    <property type="entry name" value="Cupredoxin"/>
</dbReference>
<organism evidence="2">
    <name type="scientific">Ditylum brightwellii</name>
    <dbReference type="NCBI Taxonomy" id="49249"/>
    <lineage>
        <taxon>Eukaryota</taxon>
        <taxon>Sar</taxon>
        <taxon>Stramenopiles</taxon>
        <taxon>Ochrophyta</taxon>
        <taxon>Bacillariophyta</taxon>
        <taxon>Mediophyceae</taxon>
        <taxon>Lithodesmiophycidae</taxon>
        <taxon>Lithodesmiales</taxon>
        <taxon>Lithodesmiaceae</taxon>
        <taxon>Ditylum</taxon>
    </lineage>
</organism>
<evidence type="ECO:0008006" key="3">
    <source>
        <dbReference type="Google" id="ProtNLM"/>
    </source>
</evidence>
<dbReference type="Gene3D" id="2.60.40.420">
    <property type="entry name" value="Cupredoxins - blue copper proteins"/>
    <property type="match status" value="1"/>
</dbReference>
<accession>A0A7S4R819</accession>
<dbReference type="EMBL" id="HBNS01016503">
    <property type="protein sequence ID" value="CAE4603982.1"/>
    <property type="molecule type" value="Transcribed_RNA"/>
</dbReference>
<feature type="chain" id="PRO_5030621674" description="Phytocyanin domain-containing protein" evidence="1">
    <location>
        <begin position="24"/>
        <end position="161"/>
    </location>
</feature>
<feature type="signal peptide" evidence="1">
    <location>
        <begin position="1"/>
        <end position="23"/>
    </location>
</feature>